<dbReference type="InterPro" id="IPR005303">
    <property type="entry name" value="MOCOS_middle"/>
</dbReference>
<dbReference type="SUPFAM" id="SSF141673">
    <property type="entry name" value="MOSC N-terminal domain-like"/>
    <property type="match status" value="1"/>
</dbReference>
<comment type="catalytic activity">
    <reaction evidence="4">
        <text>Mo-molybdopterin + L-cysteine + AH2 = thio-Mo-molybdopterin + L-alanine + A + H2O</text>
        <dbReference type="Rhea" id="RHEA:42636"/>
        <dbReference type="ChEBI" id="CHEBI:13193"/>
        <dbReference type="ChEBI" id="CHEBI:15377"/>
        <dbReference type="ChEBI" id="CHEBI:17499"/>
        <dbReference type="ChEBI" id="CHEBI:35235"/>
        <dbReference type="ChEBI" id="CHEBI:57972"/>
        <dbReference type="ChEBI" id="CHEBI:71302"/>
        <dbReference type="ChEBI" id="CHEBI:82685"/>
        <dbReference type="EC" id="2.8.1.9"/>
    </reaction>
</comment>
<dbReference type="EMBL" id="GL882885">
    <property type="protein sequence ID" value="EGF79866.1"/>
    <property type="molecule type" value="Genomic_DNA"/>
</dbReference>
<evidence type="ECO:0000256" key="2">
    <source>
        <dbReference type="ARBA" id="ARBA00022898"/>
    </source>
</evidence>
<dbReference type="InterPro" id="IPR028886">
    <property type="entry name" value="MoCo_sulfurase"/>
</dbReference>
<dbReference type="Gene3D" id="3.40.640.10">
    <property type="entry name" value="Type I PLP-dependent aspartate aminotransferase-like (Major domain)"/>
    <property type="match status" value="1"/>
</dbReference>
<comment type="cofactor">
    <cofactor evidence="4">
        <name>pyridoxal 5'-phosphate</name>
        <dbReference type="ChEBI" id="CHEBI:597326"/>
    </cofactor>
</comment>
<dbReference type="GO" id="GO:0030170">
    <property type="term" value="F:pyridoxal phosphate binding"/>
    <property type="evidence" value="ECO:0007669"/>
    <property type="project" value="UniProtKB-UniRule"/>
</dbReference>
<evidence type="ECO:0000256" key="1">
    <source>
        <dbReference type="ARBA" id="ARBA00022679"/>
    </source>
</evidence>
<dbReference type="GO" id="GO:0043545">
    <property type="term" value="P:molybdopterin cofactor metabolic process"/>
    <property type="evidence" value="ECO:0000318"/>
    <property type="project" value="GO_Central"/>
</dbReference>
<dbReference type="RefSeq" id="XP_006679709.1">
    <property type="nucleotide sequence ID" value="XM_006679646.1"/>
</dbReference>
<keyword evidence="1 4" id="KW-0808">Transferase</keyword>
<proteinExistence type="inferred from homology"/>
<feature type="active site" evidence="4">
    <location>
        <position position="429"/>
    </location>
</feature>
<evidence type="ECO:0000256" key="4">
    <source>
        <dbReference type="HAMAP-Rule" id="MF_03050"/>
    </source>
</evidence>
<dbReference type="HOGENOM" id="CLU_010913_0_1_1"/>
<feature type="domain" description="MOSC" evidence="5">
    <location>
        <begin position="660"/>
        <end position="817"/>
    </location>
</feature>
<organism evidence="6 7">
    <name type="scientific">Batrachochytrium dendrobatidis (strain JAM81 / FGSC 10211)</name>
    <name type="common">Frog chytrid fungus</name>
    <dbReference type="NCBI Taxonomy" id="684364"/>
    <lineage>
        <taxon>Eukaryota</taxon>
        <taxon>Fungi</taxon>
        <taxon>Fungi incertae sedis</taxon>
        <taxon>Chytridiomycota</taxon>
        <taxon>Chytridiomycota incertae sedis</taxon>
        <taxon>Chytridiomycetes</taxon>
        <taxon>Rhizophydiales</taxon>
        <taxon>Rhizophydiales incertae sedis</taxon>
        <taxon>Batrachochytrium</taxon>
    </lineage>
</organism>
<dbReference type="SUPFAM" id="SSF53383">
    <property type="entry name" value="PLP-dependent transferases"/>
    <property type="match status" value="1"/>
</dbReference>
<dbReference type="PROSITE" id="PS51340">
    <property type="entry name" value="MOSC"/>
    <property type="match status" value="1"/>
</dbReference>
<evidence type="ECO:0000259" key="5">
    <source>
        <dbReference type="PROSITE" id="PS51340"/>
    </source>
</evidence>
<comment type="function">
    <text evidence="4">Sulfurates the molybdenum cofactor. Sulfation of molybdenum is essential for xanthine dehydrogenase (XDH) and aldehyde oxidase (ADO) enzymes in which molybdenum cofactor is liganded by 1 oxygen and 1 sulfur atom in active form.</text>
</comment>
<evidence type="ECO:0000256" key="3">
    <source>
        <dbReference type="ARBA" id="ARBA00023150"/>
    </source>
</evidence>
<dbReference type="InParanoid" id="F4P4U4"/>
<protein>
    <recommendedName>
        <fullName evidence="4">Molybdenum cofactor sulfurase</fullName>
        <shortName evidence="4">MCS</shortName>
        <shortName evidence="4">MOS</shortName>
        <shortName evidence="4">MoCo sulfurase</shortName>
        <ecNumber evidence="4">2.8.1.9</ecNumber>
    </recommendedName>
    <alternativeName>
        <fullName evidence="4">Molybdenum cofactor sulfurtransferase</fullName>
    </alternativeName>
</protein>
<reference evidence="6 7" key="1">
    <citation type="submission" date="2009-12" db="EMBL/GenBank/DDBJ databases">
        <title>The draft genome of Batrachochytrium dendrobatidis.</title>
        <authorList>
            <consortium name="US DOE Joint Genome Institute (JGI-PGF)"/>
            <person name="Kuo A."/>
            <person name="Salamov A."/>
            <person name="Schmutz J."/>
            <person name="Lucas S."/>
            <person name="Pitluck S."/>
            <person name="Rosenblum E."/>
            <person name="Stajich J."/>
            <person name="Eisen M."/>
            <person name="Grigoriev I.V."/>
        </authorList>
    </citation>
    <scope>NUCLEOTIDE SEQUENCE [LARGE SCALE GENOMIC DNA]</scope>
    <source>
        <strain evidence="7">JAM81 / FGSC 10211</strain>
    </source>
</reference>
<dbReference type="STRING" id="684364.F4P4U4"/>
<gene>
    <name evidence="6" type="ORF">BATDEDRAFT_89323</name>
</gene>
<dbReference type="Proteomes" id="UP000007241">
    <property type="component" value="Unassembled WGS sequence"/>
</dbReference>
<dbReference type="Pfam" id="PF03476">
    <property type="entry name" value="MOSC_N"/>
    <property type="match status" value="1"/>
</dbReference>
<keyword evidence="2 4" id="KW-0663">Pyridoxal phosphate</keyword>
<dbReference type="Gene3D" id="3.90.1150.10">
    <property type="entry name" value="Aspartate Aminotransferase, domain 1"/>
    <property type="match status" value="1"/>
</dbReference>
<dbReference type="InterPro" id="IPR015424">
    <property type="entry name" value="PyrdxlP-dep_Trfase"/>
</dbReference>
<dbReference type="OMA" id="PCTRCQM"/>
<feature type="modified residue" description="N6-(pyridoxal phosphate)lysine" evidence="4">
    <location>
        <position position="267"/>
    </location>
</feature>
<dbReference type="InterPro" id="IPR015421">
    <property type="entry name" value="PyrdxlP-dep_Trfase_major"/>
</dbReference>
<dbReference type="GO" id="GO:0030151">
    <property type="term" value="F:molybdenum ion binding"/>
    <property type="evidence" value="ECO:0007669"/>
    <property type="project" value="UniProtKB-UniRule"/>
</dbReference>
<evidence type="ECO:0000313" key="7">
    <source>
        <dbReference type="Proteomes" id="UP000007241"/>
    </source>
</evidence>
<keyword evidence="3 4" id="KW-0501">Molybdenum cofactor biosynthesis</keyword>
<sequence length="821" mass="91560">MNATSSLVQNNSPLRFGSTEFRDRHFPQLVTLNTTGKDSSESQAPLYLDNAGAPPVPVEVVHAHAHSLAQTLLANPHSSMAAAAAYTSVSINRVRQRILRHFGVSTATHSVVFTANSTAAIKLVADRFPWSPKSLFCYHQSSHTSIIGIRSRFSDTKSVFCFQSKELDSILSLTESTNGNVSSINADETHHLLSYPAQSNFSGERFPLEWVQAVRSLDHIPQPFSSHSSSCHKSNWRVLIDCASMVSTTRLDLAKTQADFAVVSFYKMFGFPTSLGALIVRNDATSLLTTSPRKYFGGGTVAAIAANSEYHRFRSGVAEQLEEGTLPFTEILALNHGFEFVEKTIGGWDILSQHVTDLAEYAQSRLGELRHETDHQLPVCKLYSPMTQNTKGPIIAFNIQTSTGTLIHHSQFMTLASIHNINIRSGCFCNPGACQQYLEISAQDIKQNHEVYGHVCGGSTDIGRPTGALRISFGFANIVSDVDRFLDFIQEFFVSKHDAIDNGIVSGLTRPRLIPYISAIHVYPIKSCGAISVTSWPMCDSGLVCDRKWMLVDRIHFQPLTQKKCPKMCRILIEKLDPYVGMMQVVYSSEYETHKTNDDQLVIMFDPIMPHSDRVPLNHDPADYDHQLSEKGDFSIVPKKISQADEWFSRHLGVDVCFVRSSTTAHIQSATMANLDKHHHTTMTPSFANKSPYLIISQSSYDLVATRVKQKNPVAHVDIMAFRPNLVIHGLIPFSEDQWISKSIQLGGTQFEIQEHCSRCQMICIDQATCKRHSEPLSTLAKMHRIDGRVVFGVHAWSKDQHLEFKIIHVGDVYTPPKMNL</sequence>
<dbReference type="Pfam" id="PF03473">
    <property type="entry name" value="MOSC"/>
    <property type="match status" value="1"/>
</dbReference>
<dbReference type="InterPro" id="IPR011037">
    <property type="entry name" value="Pyrv_Knase-like_insert_dom_sf"/>
</dbReference>
<name>F4P4U4_BATDJ</name>
<dbReference type="SUPFAM" id="SSF50800">
    <property type="entry name" value="PK beta-barrel domain-like"/>
    <property type="match status" value="1"/>
</dbReference>
<dbReference type="InterPro" id="IPR005302">
    <property type="entry name" value="MoCF_Sase_C"/>
</dbReference>
<dbReference type="HAMAP" id="MF_03050">
    <property type="entry name" value="MOCOS"/>
    <property type="match status" value="1"/>
</dbReference>
<dbReference type="PANTHER" id="PTHR14237">
    <property type="entry name" value="MOLYBDOPTERIN COFACTOR SULFURASE MOSC"/>
    <property type="match status" value="1"/>
</dbReference>
<dbReference type="InterPro" id="IPR000192">
    <property type="entry name" value="Aminotrans_V_dom"/>
</dbReference>
<dbReference type="PANTHER" id="PTHR14237:SF80">
    <property type="entry name" value="MOLYBDENUM COFACTOR SULFURASE"/>
    <property type="match status" value="1"/>
</dbReference>
<dbReference type="GeneID" id="18243445"/>
<dbReference type="GO" id="GO:0006777">
    <property type="term" value="P:Mo-molybdopterin cofactor biosynthetic process"/>
    <property type="evidence" value="ECO:0007669"/>
    <property type="project" value="UniProtKB-UniRule"/>
</dbReference>
<evidence type="ECO:0000313" key="6">
    <source>
        <dbReference type="EMBL" id="EGF79866.1"/>
    </source>
</evidence>
<keyword evidence="7" id="KW-1185">Reference proteome</keyword>
<dbReference type="GO" id="GO:0008265">
    <property type="term" value="F:molybdenum cofactor sulfurtransferase activity"/>
    <property type="evidence" value="ECO:0000318"/>
    <property type="project" value="GO_Central"/>
</dbReference>
<dbReference type="AlphaFoldDB" id="F4P4U4"/>
<dbReference type="Pfam" id="PF00266">
    <property type="entry name" value="Aminotran_5"/>
    <property type="match status" value="1"/>
</dbReference>
<dbReference type="OrthoDB" id="10264306at2759"/>
<comment type="similarity">
    <text evidence="4">Belongs to the class-V pyridoxal-phosphate-dependent aminotransferase family. MOCOS subfamily.</text>
</comment>
<dbReference type="GO" id="GO:0016829">
    <property type="term" value="F:lyase activity"/>
    <property type="evidence" value="ECO:0007669"/>
    <property type="project" value="UniProtKB-UniRule"/>
</dbReference>
<dbReference type="InterPro" id="IPR015422">
    <property type="entry name" value="PyrdxlP-dep_Trfase_small"/>
</dbReference>
<accession>F4P4U4</accession>
<dbReference type="EC" id="2.8.1.9" evidence="4"/>